<dbReference type="PANTHER" id="PTHR33164:SF94">
    <property type="entry name" value="TRANSCRIPTIONAL REGULATORY PROTEIN-RELATED"/>
    <property type="match status" value="1"/>
</dbReference>
<dbReference type="GeneID" id="93713116"/>
<dbReference type="Proteomes" id="UP000182762">
    <property type="component" value="Unassembled WGS sequence"/>
</dbReference>
<comment type="caution">
    <text evidence="3">The sequence shown here is derived from an EMBL/GenBank/DDBJ whole genome shotgun (WGS) entry which is preliminary data.</text>
</comment>
<dbReference type="EMBL" id="FOXX01000018">
    <property type="protein sequence ID" value="SFQ86154.1"/>
    <property type="molecule type" value="Genomic_DNA"/>
</dbReference>
<dbReference type="SUPFAM" id="SSF46785">
    <property type="entry name" value="Winged helix' DNA-binding domain"/>
    <property type="match status" value="1"/>
</dbReference>
<dbReference type="PROSITE" id="PS50995">
    <property type="entry name" value="HTH_MARR_2"/>
    <property type="match status" value="1"/>
</dbReference>
<evidence type="ECO:0000256" key="1">
    <source>
        <dbReference type="ARBA" id="ARBA00023125"/>
    </source>
</evidence>
<keyword evidence="1 3" id="KW-0238">DNA-binding</keyword>
<organism evidence="3 4">
    <name type="scientific">Priestia endophytica DSM 13796</name>
    <dbReference type="NCBI Taxonomy" id="1121089"/>
    <lineage>
        <taxon>Bacteria</taxon>
        <taxon>Bacillati</taxon>
        <taxon>Bacillota</taxon>
        <taxon>Bacilli</taxon>
        <taxon>Bacillales</taxon>
        <taxon>Bacillaceae</taxon>
        <taxon>Priestia</taxon>
    </lineage>
</organism>
<sequence length="137" mass="16056">MKNEELIETWFNFSKYHNRISNAIDHILKKHYELDIKEFSLLYFLSDADEKKLRLQELHSRMDLSLSAVSRMVSRLENYEDGELVSRVTYPEDKRSAYIVLSAMGNDLLESMIKTINEALNKFLLPKDISNIVALLE</sequence>
<dbReference type="Pfam" id="PF01047">
    <property type="entry name" value="MarR"/>
    <property type="match status" value="1"/>
</dbReference>
<dbReference type="Gene3D" id="1.10.10.10">
    <property type="entry name" value="Winged helix-like DNA-binding domain superfamily/Winged helix DNA-binding domain"/>
    <property type="match status" value="1"/>
</dbReference>
<dbReference type="SMART" id="SM00347">
    <property type="entry name" value="HTH_MARR"/>
    <property type="match status" value="1"/>
</dbReference>
<accession>A0A1I6BZ35</accession>
<dbReference type="PANTHER" id="PTHR33164">
    <property type="entry name" value="TRANSCRIPTIONAL REGULATOR, MARR FAMILY"/>
    <property type="match status" value="1"/>
</dbReference>
<dbReference type="InterPro" id="IPR000835">
    <property type="entry name" value="HTH_MarR-typ"/>
</dbReference>
<evidence type="ECO:0000313" key="3">
    <source>
        <dbReference type="EMBL" id="SFQ86154.1"/>
    </source>
</evidence>
<keyword evidence="4" id="KW-1185">Reference proteome</keyword>
<gene>
    <name evidence="3" type="ORF">SAMN02745910_04585</name>
</gene>
<evidence type="ECO:0000259" key="2">
    <source>
        <dbReference type="PROSITE" id="PS50995"/>
    </source>
</evidence>
<dbReference type="RefSeq" id="WP_061804459.1">
    <property type="nucleotide sequence ID" value="NZ_FOXX01000018.1"/>
</dbReference>
<name>A0A1I6BZ35_9BACI</name>
<dbReference type="GO" id="GO:0003677">
    <property type="term" value="F:DNA binding"/>
    <property type="evidence" value="ECO:0007669"/>
    <property type="project" value="UniProtKB-KW"/>
</dbReference>
<dbReference type="InterPro" id="IPR039422">
    <property type="entry name" value="MarR/SlyA-like"/>
</dbReference>
<proteinExistence type="predicted"/>
<evidence type="ECO:0000313" key="4">
    <source>
        <dbReference type="Proteomes" id="UP000182762"/>
    </source>
</evidence>
<protein>
    <submittedName>
        <fullName evidence="3">DNA-binding transcriptional regulator, MarR family</fullName>
    </submittedName>
</protein>
<feature type="domain" description="HTH marR-type" evidence="2">
    <location>
        <begin position="3"/>
        <end position="137"/>
    </location>
</feature>
<dbReference type="InterPro" id="IPR036388">
    <property type="entry name" value="WH-like_DNA-bd_sf"/>
</dbReference>
<reference evidence="3 4" key="1">
    <citation type="submission" date="2016-10" db="EMBL/GenBank/DDBJ databases">
        <authorList>
            <person name="Varghese N."/>
            <person name="Submissions S."/>
        </authorList>
    </citation>
    <scope>NUCLEOTIDE SEQUENCE [LARGE SCALE GENOMIC DNA]</scope>
    <source>
        <strain evidence="3 4">DSM 13796</strain>
    </source>
</reference>
<dbReference type="InterPro" id="IPR036390">
    <property type="entry name" value="WH_DNA-bd_sf"/>
</dbReference>